<evidence type="ECO:0000313" key="1">
    <source>
        <dbReference type="EMBL" id="KAB2932403.1"/>
    </source>
</evidence>
<dbReference type="InterPro" id="IPR013406">
    <property type="entry name" value="CHP02574_addiction_mod"/>
</dbReference>
<organism evidence="1 2">
    <name type="scientific">Leptonema illini</name>
    <dbReference type="NCBI Taxonomy" id="183"/>
    <lineage>
        <taxon>Bacteria</taxon>
        <taxon>Pseudomonadati</taxon>
        <taxon>Spirochaetota</taxon>
        <taxon>Spirochaetia</taxon>
        <taxon>Leptospirales</taxon>
        <taxon>Leptospiraceae</taxon>
        <taxon>Leptonema</taxon>
    </lineage>
</organism>
<protein>
    <submittedName>
        <fullName evidence="1">Addiction module protein</fullName>
    </submittedName>
</protein>
<name>A0A833H1B9_9LEPT</name>
<sequence>MGKSTLQEARKVVSELSLEEKEILSGELIHEVKKSAPGLEKAWSLEAERRWKEIEEGKVNTIPGDQVLAEARKRLHEVAHQRRHPGYWKNRLTDFPE</sequence>
<proteinExistence type="predicted"/>
<accession>A0A833H1B9</accession>
<dbReference type="Proteomes" id="UP000460298">
    <property type="component" value="Unassembled WGS sequence"/>
</dbReference>
<evidence type="ECO:0000313" key="2">
    <source>
        <dbReference type="Proteomes" id="UP000460298"/>
    </source>
</evidence>
<gene>
    <name evidence="1" type="ORF">F9K24_10770</name>
</gene>
<reference evidence="1 2" key="1">
    <citation type="submission" date="2019-10" db="EMBL/GenBank/DDBJ databases">
        <title>Extracellular Electron Transfer in a Candidatus Methanoperedens spp. Enrichment Culture.</title>
        <authorList>
            <person name="Berger S."/>
            <person name="Rangel Shaw D."/>
            <person name="Berben T."/>
            <person name="In 'T Zandt M."/>
            <person name="Frank J."/>
            <person name="Reimann J."/>
            <person name="Jetten M.S.M."/>
            <person name="Welte C.U."/>
        </authorList>
    </citation>
    <scope>NUCLEOTIDE SEQUENCE [LARGE SCALE GENOMIC DNA]</scope>
    <source>
        <strain evidence="1">SB12</strain>
    </source>
</reference>
<dbReference type="AlphaFoldDB" id="A0A833H1B9"/>
<dbReference type="EMBL" id="WBUI01000009">
    <property type="protein sequence ID" value="KAB2932403.1"/>
    <property type="molecule type" value="Genomic_DNA"/>
</dbReference>
<dbReference type="Pfam" id="PF09720">
    <property type="entry name" value="Unstab_antitox"/>
    <property type="match status" value="1"/>
</dbReference>
<comment type="caution">
    <text evidence="1">The sequence shown here is derived from an EMBL/GenBank/DDBJ whole genome shotgun (WGS) entry which is preliminary data.</text>
</comment>